<dbReference type="GO" id="GO:0020037">
    <property type="term" value="F:heme binding"/>
    <property type="evidence" value="ECO:0007669"/>
    <property type="project" value="TreeGrafter"/>
</dbReference>
<reference evidence="6" key="2">
    <citation type="submission" date="2025-09" db="UniProtKB">
        <authorList>
            <consortium name="Ensembl"/>
        </authorList>
    </citation>
    <scope>IDENTIFICATION</scope>
</reference>
<keyword evidence="5" id="KW-0349">Heme</keyword>
<dbReference type="PANTHER" id="PTHR13337:SF2">
    <property type="entry name" value="SUCCINATE DEHYDROGENASE [UBIQUINONE] CYTOCHROME B SMALL SUBUNIT, MITOCHONDRIAL"/>
    <property type="match status" value="1"/>
</dbReference>
<comment type="subcellular location">
    <subcellularLocation>
        <location evidence="1">Membrane</location>
    </subcellularLocation>
    <subcellularLocation>
        <location evidence="5">Mitochondrion inner membrane</location>
        <topology evidence="5">Multi-pass membrane protein</topology>
    </subcellularLocation>
</comment>
<organism evidence="6 7">
    <name type="scientific">Monodon monoceros</name>
    <name type="common">Narwhal</name>
    <name type="synonym">Ceratodon monodon</name>
    <dbReference type="NCBI Taxonomy" id="40151"/>
    <lineage>
        <taxon>Eukaryota</taxon>
        <taxon>Metazoa</taxon>
        <taxon>Chordata</taxon>
        <taxon>Craniata</taxon>
        <taxon>Vertebrata</taxon>
        <taxon>Euteleostomi</taxon>
        <taxon>Mammalia</taxon>
        <taxon>Eutheria</taxon>
        <taxon>Laurasiatheria</taxon>
        <taxon>Artiodactyla</taxon>
        <taxon>Whippomorpha</taxon>
        <taxon>Cetacea</taxon>
        <taxon>Odontoceti</taxon>
        <taxon>Monodontidae</taxon>
        <taxon>Monodon</taxon>
    </lineage>
</organism>
<keyword evidence="5" id="KW-0249">Electron transport</keyword>
<dbReference type="GeneTree" id="ENSGT00950000185006"/>
<dbReference type="AlphaFoldDB" id="A0A8C6BBX9"/>
<proteinExistence type="inferred from homology"/>
<keyword evidence="7" id="KW-1185">Reference proteome</keyword>
<dbReference type="GO" id="GO:0048039">
    <property type="term" value="F:ubiquinone binding"/>
    <property type="evidence" value="ECO:0007669"/>
    <property type="project" value="TreeGrafter"/>
</dbReference>
<keyword evidence="2" id="KW-0812">Transmembrane</keyword>
<keyword evidence="5" id="KW-0809">Transit peptide</keyword>
<dbReference type="GO" id="GO:0046872">
    <property type="term" value="F:metal ion binding"/>
    <property type="evidence" value="ECO:0007669"/>
    <property type="project" value="UniProtKB-KW"/>
</dbReference>
<dbReference type="InterPro" id="IPR007992">
    <property type="entry name" value="CybS"/>
</dbReference>
<comment type="function">
    <text evidence="5">Membrane-anchoring subunit of succinate dehydrogenase (SDH) that is involved in complex II of the mitochondrial electron transport chain and is responsible for transferring electrons from succinate to ubiquinone (coenzyme Q).</text>
</comment>
<sequence length="154" mass="17222">MATLWRPCPLWCLRRTSSVPLSTSGQTTHVSAFLQDQPTPGWCGIQDIHLSPSHHSGSKAACLHWIGERAVSVLLLGLIPAAYLNPCSSLGHWTSSVAMLRKLRPFRRNTLKIDCTPPLPLLCHAIQFTIRRKQQISPLVRQTSSPNHLVIFRM</sequence>
<keyword evidence="4 5" id="KW-0472">Membrane</keyword>
<keyword evidence="5" id="KW-0813">Transport</keyword>
<evidence type="ECO:0000256" key="4">
    <source>
        <dbReference type="ARBA" id="ARBA00023136"/>
    </source>
</evidence>
<dbReference type="GO" id="GO:0005743">
    <property type="term" value="C:mitochondrial inner membrane"/>
    <property type="evidence" value="ECO:0007669"/>
    <property type="project" value="UniProtKB-SubCell"/>
</dbReference>
<reference evidence="6" key="1">
    <citation type="submission" date="2025-08" db="UniProtKB">
        <authorList>
            <consortium name="Ensembl"/>
        </authorList>
    </citation>
    <scope>IDENTIFICATION</scope>
</reference>
<keyword evidence="5" id="KW-0496">Mitochondrion</keyword>
<evidence type="ECO:0000256" key="2">
    <source>
        <dbReference type="ARBA" id="ARBA00022692"/>
    </source>
</evidence>
<dbReference type="Proteomes" id="UP000694561">
    <property type="component" value="Unplaced"/>
</dbReference>
<protein>
    <recommendedName>
        <fullName evidence="5">Succinate dehydrogenase [ubiquinone] cytochrome b small subunit</fullName>
    </recommendedName>
</protein>
<dbReference type="GO" id="GO:0006121">
    <property type="term" value="P:mitochondrial electron transport, succinate to ubiquinone"/>
    <property type="evidence" value="ECO:0007669"/>
    <property type="project" value="TreeGrafter"/>
</dbReference>
<dbReference type="GO" id="GO:0006099">
    <property type="term" value="P:tricarboxylic acid cycle"/>
    <property type="evidence" value="ECO:0007669"/>
    <property type="project" value="UniProtKB-KW"/>
</dbReference>
<dbReference type="PANTHER" id="PTHR13337">
    <property type="entry name" value="SUCCINATE DEHYDROGENASE"/>
    <property type="match status" value="1"/>
</dbReference>
<evidence type="ECO:0000256" key="3">
    <source>
        <dbReference type="ARBA" id="ARBA00022989"/>
    </source>
</evidence>
<keyword evidence="5" id="KW-0816">Tricarboxylic acid cycle</keyword>
<evidence type="ECO:0000313" key="6">
    <source>
        <dbReference type="Ensembl" id="ENSMMNP00015012472.1"/>
    </source>
</evidence>
<accession>A0A8C6BBX9</accession>
<dbReference type="Ensembl" id="ENSMMNT00015013666.1">
    <property type="protein sequence ID" value="ENSMMNP00015012472.1"/>
    <property type="gene ID" value="ENSMMNG00015009200.1"/>
</dbReference>
<keyword evidence="5" id="KW-0999">Mitochondrion inner membrane</keyword>
<evidence type="ECO:0000256" key="5">
    <source>
        <dbReference type="RuleBase" id="RU364031"/>
    </source>
</evidence>
<name>A0A8C6BBX9_MONMO</name>
<comment type="similarity">
    <text evidence="5">Belongs to the CybS family.</text>
</comment>
<keyword evidence="3" id="KW-1133">Transmembrane helix</keyword>
<keyword evidence="5" id="KW-0408">Iron</keyword>
<evidence type="ECO:0000313" key="7">
    <source>
        <dbReference type="Proteomes" id="UP000694561"/>
    </source>
</evidence>
<keyword evidence="5" id="KW-0479">Metal-binding</keyword>
<evidence type="ECO:0000256" key="1">
    <source>
        <dbReference type="ARBA" id="ARBA00004370"/>
    </source>
</evidence>